<name>A0A6S6UHR4_9BACT</name>
<organism evidence="1">
    <name type="scientific">uncultured Sulfurovum sp</name>
    <dbReference type="NCBI Taxonomy" id="269237"/>
    <lineage>
        <taxon>Bacteria</taxon>
        <taxon>Pseudomonadati</taxon>
        <taxon>Campylobacterota</taxon>
        <taxon>Epsilonproteobacteria</taxon>
        <taxon>Campylobacterales</taxon>
        <taxon>Sulfurovaceae</taxon>
        <taxon>Sulfurovum</taxon>
        <taxon>environmental samples</taxon>
    </lineage>
</organism>
<evidence type="ECO:0008006" key="2">
    <source>
        <dbReference type="Google" id="ProtNLM"/>
    </source>
</evidence>
<gene>
    <name evidence="1" type="ORF">HELGO_WM8219</name>
</gene>
<reference evidence="1" key="1">
    <citation type="submission" date="2020-01" db="EMBL/GenBank/DDBJ databases">
        <authorList>
            <person name="Meier V. D."/>
            <person name="Meier V D."/>
        </authorList>
    </citation>
    <scope>NUCLEOTIDE SEQUENCE</scope>
    <source>
        <strain evidence="1">HLG_WM_MAG_05</strain>
    </source>
</reference>
<dbReference type="EMBL" id="CACVAU010000089">
    <property type="protein sequence ID" value="CAA6826749.1"/>
    <property type="molecule type" value="Genomic_DNA"/>
</dbReference>
<protein>
    <recommendedName>
        <fullName evidence="2">Transposase (putative) YhgA-like domain-containing protein</fullName>
    </recommendedName>
</protein>
<evidence type="ECO:0000313" key="1">
    <source>
        <dbReference type="EMBL" id="CAA6826749.1"/>
    </source>
</evidence>
<sequence length="260" mass="30265">MGNKDVISKELLKKIARDIATHILKIEIKDDMELIDKEFTRVEKRDADLLFKNGNDIVHIEVQNANHKQMHLRMHRYYSDILFEFEAYNIRQYMLYIGKYSCSMKHKIQRDKIDYSYDIIDIADIPCESLLNSNDASAVVLAILCDFEGRDKQEVVNLLLQRLKALSDEKEYKNYLKMVNILSSNRDLEDEVKRGTEMLSVDIEKTPFYQIGIEKGMERGIEQGIEKVVVSMLKLNIDIEIIQKSTGLTLEAIEALKKKI</sequence>
<proteinExistence type="predicted"/>
<accession>A0A6S6UHR4</accession>
<dbReference type="AlphaFoldDB" id="A0A6S6UHR4"/>